<dbReference type="Gene3D" id="3.30.420.10">
    <property type="entry name" value="Ribonuclease H-like superfamily/Ribonuclease H"/>
    <property type="match status" value="1"/>
</dbReference>
<keyword evidence="3" id="KW-0255">Endonuclease</keyword>
<evidence type="ECO:0000259" key="2">
    <source>
        <dbReference type="SMART" id="SM00454"/>
    </source>
</evidence>
<feature type="compositionally biased region" description="Polar residues" evidence="1">
    <location>
        <begin position="650"/>
        <end position="665"/>
    </location>
</feature>
<feature type="region of interest" description="Disordered" evidence="1">
    <location>
        <begin position="702"/>
        <end position="756"/>
    </location>
</feature>
<dbReference type="InterPro" id="IPR004875">
    <property type="entry name" value="DDE_SF_endonuclease_dom"/>
</dbReference>
<feature type="compositionally biased region" description="Basic and acidic residues" evidence="1">
    <location>
        <begin position="852"/>
        <end position="865"/>
    </location>
</feature>
<dbReference type="Proteomes" id="UP001458880">
    <property type="component" value="Unassembled WGS sequence"/>
</dbReference>
<dbReference type="InterPro" id="IPR013761">
    <property type="entry name" value="SAM/pointed_sf"/>
</dbReference>
<feature type="region of interest" description="Disordered" evidence="1">
    <location>
        <begin position="1113"/>
        <end position="1151"/>
    </location>
</feature>
<feature type="compositionally biased region" description="Polar residues" evidence="1">
    <location>
        <begin position="1054"/>
        <end position="1065"/>
    </location>
</feature>
<dbReference type="Gene3D" id="1.10.150.50">
    <property type="entry name" value="Transcription Factor, Ets-1"/>
    <property type="match status" value="1"/>
</dbReference>
<keyword evidence="4" id="KW-1185">Reference proteome</keyword>
<feature type="region of interest" description="Disordered" evidence="1">
    <location>
        <begin position="423"/>
        <end position="478"/>
    </location>
</feature>
<sequence length="1466" mass="164822">MKEHFKNKVPVRTAARLYDLNRNTLVSQIRIIKTKKLEHRYEHSSDSGMSENEDSRVFKNKYTVNQVFSNSDEAELVSYIQRCSDSHYGLSYWQIRLLAFDTTGFNKDRVNEFFDNYLSVLKKFKFKGERIFNLDETEVPTVLKTINIVSTKGKKQVGQVSSGERGVSTKGKKQVGQVSSGERGGSVTFVGIINAAGNTIPPVYIVGRVRNPSTYMQGAPESSLVLGNKNAWMTKELFLRVLEHIKTHTNSSTENPILLLVDNHTSHVSLEAVKFCKQSGITLLTFPPHSTHRMQPLDIGIYGPFKSALATIYDDWLISNPVKTITIRNLGEFTNKGFNRAFTRQNIINSFKKPGIWPVDRLAFSDEDFVASTVTDQPHKQAQNPTANTEQSETLATNADLSCQNAQPSISNVRSPATKILENEGSLTSVSNEKRSTHQVSQEENCKTDGAEKRKIRLTDIRPYPKTKEKRVSKGRKRASNSVIYTATPVLNELLDMTGKILEQQRSKILKNSKSVKRKVFEVSESSESEHDSLELDDTDDDLSEDEFPLSSEQDFQVFEGDFVIIEREVILSSADKNSKIPILHDYMKKTKGTIAPDVPPKQMAAWTQGSQQQSQILSPDQNHSGHVQTSQQNQQHQNSEPPNALFRSSYHSSQEYYNGQNLGMSTGAVPRSTWHTEASKSTRTYQTEEYCTGQTVVQIEAGKDAQKDSNKNGKDDKCEESGLNNVADEMKKRLGEENDDRKKSASATDQNIYGKPRTDGLLIQQHQYNQHIMQQHILAQQALNQQQYQQYKNQQNMYSQQQLMQARSQEMLAARPEEYYQANYATNAQRPANRYGIQGREQSYIPLHQSGVKERCVDERRPGPEQRSAQQLERDNLKQRRAASQPQLAYDDDTQNEVPDNRPQPQSSQLQTRRGSHSNIVEAINSAQDAEKDSDDGGFLKRNASRERKIESGDDQNHCIGESEESKALTPALSGTPRKRLEGEIGKIEGVYNVGQRGKNENEDVRNLRKQNAGSGASSDYDKPGQSSSNADSGRGSAAYSSGRRPGGIDTGNELSDPTVNTNYRDVHIEGNDSEWVDIVENELRHILEPKLHELSLHGNNTNIANSTLSESISSITPPLPPLSPGEQSSPNVTPRNSTRYKHSSLPYGSKPDYDNYKSKMHPGSIAGSRWHGSAQKHRLAKKVDHGAILRSKQIFGLDTADMTSTTTRSLDLESMLDGQSDSEGDMSTTDARAIRKQLEGLESMYSEVLKLLGVKKHSGRYQPSDPKFSKRRYGSMSSLPSSSVSSRPIRDKRRATEDRKKVRDMRGINKRFQRLESHVVTLARSVAHLSSEMRTQHLMIQEMENIRAEIAALRTQTTMLNVRSQSSSRAVNSSKDLPSLANPARVKKLTKFFGDEPPLLRLFLRKLGYEKYATVFENERIGMVELPYLTEERLQKLGVPLGPRLRIMQEAQISVCKDTTLCIV</sequence>
<organism evidence="3 4">
    <name type="scientific">Popillia japonica</name>
    <name type="common">Japanese beetle</name>
    <dbReference type="NCBI Taxonomy" id="7064"/>
    <lineage>
        <taxon>Eukaryota</taxon>
        <taxon>Metazoa</taxon>
        <taxon>Ecdysozoa</taxon>
        <taxon>Arthropoda</taxon>
        <taxon>Hexapoda</taxon>
        <taxon>Insecta</taxon>
        <taxon>Pterygota</taxon>
        <taxon>Neoptera</taxon>
        <taxon>Endopterygota</taxon>
        <taxon>Coleoptera</taxon>
        <taxon>Polyphaga</taxon>
        <taxon>Scarabaeiformia</taxon>
        <taxon>Scarabaeidae</taxon>
        <taxon>Rutelinae</taxon>
        <taxon>Popillia</taxon>
    </lineage>
</organism>
<feature type="compositionally biased region" description="Polar residues" evidence="1">
    <location>
        <begin position="606"/>
        <end position="628"/>
    </location>
</feature>
<feature type="region of interest" description="Disordered" evidence="1">
    <location>
        <begin position="594"/>
        <end position="688"/>
    </location>
</feature>
<dbReference type="GO" id="GO:0004519">
    <property type="term" value="F:endonuclease activity"/>
    <property type="evidence" value="ECO:0007669"/>
    <property type="project" value="UniProtKB-KW"/>
</dbReference>
<feature type="compositionally biased region" description="Basic and acidic residues" evidence="1">
    <location>
        <begin position="444"/>
        <end position="460"/>
    </location>
</feature>
<feature type="compositionally biased region" description="Basic and acidic residues" evidence="1">
    <location>
        <begin position="945"/>
        <end position="958"/>
    </location>
</feature>
<feature type="compositionally biased region" description="Acidic residues" evidence="1">
    <location>
        <begin position="535"/>
        <end position="548"/>
    </location>
</feature>
<dbReference type="EMBL" id="JASPKY010000069">
    <property type="protein sequence ID" value="KAK9739927.1"/>
    <property type="molecule type" value="Genomic_DNA"/>
</dbReference>
<dbReference type="InterPro" id="IPR036397">
    <property type="entry name" value="RNaseH_sf"/>
</dbReference>
<feature type="compositionally biased region" description="Basic and acidic residues" evidence="1">
    <location>
        <begin position="702"/>
        <end position="721"/>
    </location>
</feature>
<feature type="region of interest" description="Disordered" evidence="1">
    <location>
        <begin position="845"/>
        <end position="982"/>
    </location>
</feature>
<feature type="compositionally biased region" description="Low complexity" evidence="1">
    <location>
        <begin position="1277"/>
        <end position="1288"/>
    </location>
</feature>
<evidence type="ECO:0000313" key="3">
    <source>
        <dbReference type="EMBL" id="KAK9739927.1"/>
    </source>
</evidence>
<evidence type="ECO:0000256" key="1">
    <source>
        <dbReference type="SAM" id="MobiDB-lite"/>
    </source>
</evidence>
<evidence type="ECO:0000313" key="4">
    <source>
        <dbReference type="Proteomes" id="UP001458880"/>
    </source>
</evidence>
<dbReference type="Pfam" id="PF03184">
    <property type="entry name" value="DDE_1"/>
    <property type="match status" value="1"/>
</dbReference>
<feature type="compositionally biased region" description="Polar residues" evidence="1">
    <location>
        <begin position="1219"/>
        <end position="1231"/>
    </location>
</feature>
<dbReference type="InterPro" id="IPR050863">
    <property type="entry name" value="CenT-Element_Derived"/>
</dbReference>
<dbReference type="PANTHER" id="PTHR19303">
    <property type="entry name" value="TRANSPOSON"/>
    <property type="match status" value="1"/>
</dbReference>
<dbReference type="GO" id="GO:0005634">
    <property type="term" value="C:nucleus"/>
    <property type="evidence" value="ECO:0007669"/>
    <property type="project" value="TreeGrafter"/>
</dbReference>
<dbReference type="SUPFAM" id="SSF47769">
    <property type="entry name" value="SAM/Pointed domain"/>
    <property type="match status" value="1"/>
</dbReference>
<keyword evidence="3" id="KW-0540">Nuclease</keyword>
<accession>A0AAW1M401</accession>
<feature type="region of interest" description="Disordered" evidence="1">
    <location>
        <begin position="159"/>
        <end position="180"/>
    </location>
</feature>
<dbReference type="Pfam" id="PF00536">
    <property type="entry name" value="SAM_1"/>
    <property type="match status" value="1"/>
</dbReference>
<feature type="region of interest" description="Disordered" evidence="1">
    <location>
        <begin position="1012"/>
        <end position="1066"/>
    </location>
</feature>
<comment type="caution">
    <text evidence="3">The sequence shown here is derived from an EMBL/GenBank/DDBJ whole genome shotgun (WGS) entry which is preliminary data.</text>
</comment>
<feature type="compositionally biased region" description="Polar residues" evidence="1">
    <location>
        <begin position="904"/>
        <end position="920"/>
    </location>
</feature>
<dbReference type="PANTHER" id="PTHR19303:SF74">
    <property type="entry name" value="POGO TRANSPOSABLE ELEMENT WITH KRAB DOMAIN"/>
    <property type="match status" value="1"/>
</dbReference>
<name>A0AAW1M401_POPJA</name>
<feature type="region of interest" description="Disordered" evidence="1">
    <location>
        <begin position="1212"/>
        <end position="1231"/>
    </location>
</feature>
<dbReference type="CDD" id="cd09487">
    <property type="entry name" value="SAM_superfamily"/>
    <property type="match status" value="1"/>
</dbReference>
<feature type="domain" description="SAM" evidence="2">
    <location>
        <begin position="1395"/>
        <end position="1459"/>
    </location>
</feature>
<feature type="compositionally biased region" description="Basic and acidic residues" evidence="1">
    <location>
        <begin position="729"/>
        <end position="744"/>
    </location>
</feature>
<keyword evidence="3" id="KW-0378">Hydrolase</keyword>
<protein>
    <submittedName>
        <fullName evidence="3">DDE superfamily endonuclease</fullName>
    </submittedName>
</protein>
<feature type="compositionally biased region" description="Polar residues" evidence="1">
    <location>
        <begin position="674"/>
        <end position="688"/>
    </location>
</feature>
<feature type="region of interest" description="Disordered" evidence="1">
    <location>
        <begin position="1260"/>
        <end position="1303"/>
    </location>
</feature>
<feature type="region of interest" description="Disordered" evidence="1">
    <location>
        <begin position="522"/>
        <end position="549"/>
    </location>
</feature>
<dbReference type="GO" id="GO:0003677">
    <property type="term" value="F:DNA binding"/>
    <property type="evidence" value="ECO:0007669"/>
    <property type="project" value="TreeGrafter"/>
</dbReference>
<feature type="compositionally biased region" description="Low complexity" evidence="1">
    <location>
        <begin position="1032"/>
        <end position="1045"/>
    </location>
</feature>
<dbReference type="InterPro" id="IPR001660">
    <property type="entry name" value="SAM"/>
</dbReference>
<proteinExistence type="predicted"/>
<feature type="compositionally biased region" description="Low complexity" evidence="1">
    <location>
        <begin position="629"/>
        <end position="640"/>
    </location>
</feature>
<reference evidence="3 4" key="1">
    <citation type="journal article" date="2024" name="BMC Genomics">
        <title>De novo assembly and annotation of Popillia japonica's genome with initial clues to its potential as an invasive pest.</title>
        <authorList>
            <person name="Cucini C."/>
            <person name="Boschi S."/>
            <person name="Funari R."/>
            <person name="Cardaioli E."/>
            <person name="Iannotti N."/>
            <person name="Marturano G."/>
            <person name="Paoli F."/>
            <person name="Bruttini M."/>
            <person name="Carapelli A."/>
            <person name="Frati F."/>
            <person name="Nardi F."/>
        </authorList>
    </citation>
    <scope>NUCLEOTIDE SEQUENCE [LARGE SCALE GENOMIC DNA]</scope>
    <source>
        <strain evidence="3">DMR45628</strain>
    </source>
</reference>
<dbReference type="SMART" id="SM00454">
    <property type="entry name" value="SAM"/>
    <property type="match status" value="1"/>
</dbReference>
<gene>
    <name evidence="3" type="ORF">QE152_g8571</name>
</gene>